<accession>J3MVA6</accession>
<evidence type="ECO:0000313" key="1">
    <source>
        <dbReference type="EnsemblPlants" id="OB08G30370.1"/>
    </source>
</evidence>
<dbReference type="AlphaFoldDB" id="J3MVA6"/>
<keyword evidence="2" id="KW-1185">Reference proteome</keyword>
<sequence>MRLFSTHVHEQCVLLVVPGCPQQYHICLSLLKVVVGPGSTEEIAPCSYFHCKKHFYQSTGNVMNISPVAYLHCRANPICTLEAERVDVGHVQNRGLFSCITNYIMFFLVLVNCPE</sequence>
<dbReference type="HOGENOM" id="CLU_2115156_0_0_1"/>
<dbReference type="Gramene" id="OB08G30370.1">
    <property type="protein sequence ID" value="OB08G30370.1"/>
    <property type="gene ID" value="OB08G30370"/>
</dbReference>
<proteinExistence type="predicted"/>
<evidence type="ECO:0000313" key="2">
    <source>
        <dbReference type="Proteomes" id="UP000006038"/>
    </source>
</evidence>
<organism evidence="1">
    <name type="scientific">Oryza brachyantha</name>
    <name type="common">malo sina</name>
    <dbReference type="NCBI Taxonomy" id="4533"/>
    <lineage>
        <taxon>Eukaryota</taxon>
        <taxon>Viridiplantae</taxon>
        <taxon>Streptophyta</taxon>
        <taxon>Embryophyta</taxon>
        <taxon>Tracheophyta</taxon>
        <taxon>Spermatophyta</taxon>
        <taxon>Magnoliopsida</taxon>
        <taxon>Liliopsida</taxon>
        <taxon>Poales</taxon>
        <taxon>Poaceae</taxon>
        <taxon>BOP clade</taxon>
        <taxon>Oryzoideae</taxon>
        <taxon>Oryzeae</taxon>
        <taxon>Oryzinae</taxon>
        <taxon>Oryza</taxon>
    </lineage>
</organism>
<dbReference type="EnsemblPlants" id="OB08G30370.1">
    <property type="protein sequence ID" value="OB08G30370.1"/>
    <property type="gene ID" value="OB08G30370"/>
</dbReference>
<name>J3MVA6_ORYBR</name>
<reference evidence="1" key="2">
    <citation type="submission" date="2013-04" db="UniProtKB">
        <authorList>
            <consortium name="EnsemblPlants"/>
        </authorList>
    </citation>
    <scope>IDENTIFICATION</scope>
</reference>
<reference evidence="1" key="1">
    <citation type="journal article" date="2013" name="Nat. Commun.">
        <title>Whole-genome sequencing of Oryza brachyantha reveals mechanisms underlying Oryza genome evolution.</title>
        <authorList>
            <person name="Chen J."/>
            <person name="Huang Q."/>
            <person name="Gao D."/>
            <person name="Wang J."/>
            <person name="Lang Y."/>
            <person name="Liu T."/>
            <person name="Li B."/>
            <person name="Bai Z."/>
            <person name="Luis Goicoechea J."/>
            <person name="Liang C."/>
            <person name="Chen C."/>
            <person name="Zhang W."/>
            <person name="Sun S."/>
            <person name="Liao Y."/>
            <person name="Zhang X."/>
            <person name="Yang L."/>
            <person name="Song C."/>
            <person name="Wang M."/>
            <person name="Shi J."/>
            <person name="Liu G."/>
            <person name="Liu J."/>
            <person name="Zhou H."/>
            <person name="Zhou W."/>
            <person name="Yu Q."/>
            <person name="An N."/>
            <person name="Chen Y."/>
            <person name="Cai Q."/>
            <person name="Wang B."/>
            <person name="Liu B."/>
            <person name="Min J."/>
            <person name="Huang Y."/>
            <person name="Wu H."/>
            <person name="Li Z."/>
            <person name="Zhang Y."/>
            <person name="Yin Y."/>
            <person name="Song W."/>
            <person name="Jiang J."/>
            <person name="Jackson S.A."/>
            <person name="Wing R.A."/>
            <person name="Wang J."/>
            <person name="Chen M."/>
        </authorList>
    </citation>
    <scope>NUCLEOTIDE SEQUENCE [LARGE SCALE GENOMIC DNA]</scope>
    <source>
        <strain evidence="1">cv. IRGC 101232</strain>
    </source>
</reference>
<protein>
    <submittedName>
        <fullName evidence="1">Uncharacterized protein</fullName>
    </submittedName>
</protein>
<dbReference type="Proteomes" id="UP000006038">
    <property type="component" value="Chromosome 8"/>
</dbReference>